<keyword evidence="2" id="KW-0560">Oxidoreductase</keyword>
<dbReference type="InterPro" id="IPR036249">
    <property type="entry name" value="Thioredoxin-like_sf"/>
</dbReference>
<evidence type="ECO:0000313" key="5">
    <source>
        <dbReference type="Proteomes" id="UP000273140"/>
    </source>
</evidence>
<dbReference type="AlphaFoldDB" id="A0A3M4KB30"/>
<dbReference type="PROSITE" id="PS51353">
    <property type="entry name" value="ARSC"/>
    <property type="match status" value="1"/>
</dbReference>
<dbReference type="EMBL" id="RBRB01000349">
    <property type="protein sequence ID" value="RMQ26530.1"/>
    <property type="molecule type" value="Genomic_DNA"/>
</dbReference>
<name>A0A3M4KB30_PSESF</name>
<protein>
    <submittedName>
        <fullName evidence="4">Arsenate reductase</fullName>
    </submittedName>
</protein>
<evidence type="ECO:0000256" key="2">
    <source>
        <dbReference type="ARBA" id="ARBA00023002"/>
    </source>
</evidence>
<sequence>MIRSLATFWPFWSVPRSAPHPLSSKLPKSITAAVNRLAICLFPRPVQPAITYTQATAIDHPICRTVPSLVRIRATPHKMRLQMTDLTLYHNPRCTKSRGALELLQARGLTPDIILYLETPPDAATLHDLLGKLGISARKLLRTGEDDYKQLNLADPSLSDEQLVAAMAAHPKLIERPILVAGNKAVIGRPPENILELLP</sequence>
<gene>
    <name evidence="4" type="ORF">ALQ07_04129</name>
</gene>
<reference evidence="4 5" key="1">
    <citation type="submission" date="2018-08" db="EMBL/GenBank/DDBJ databases">
        <title>Recombination of ecologically and evolutionarily significant loci maintains genetic cohesion in the Pseudomonas syringae species complex.</title>
        <authorList>
            <person name="Dillon M."/>
            <person name="Thakur S."/>
            <person name="Almeida R.N.D."/>
            <person name="Weir B.S."/>
            <person name="Guttman D.S."/>
        </authorList>
    </citation>
    <scope>NUCLEOTIDE SEQUENCE [LARGE SCALE GENOMIC DNA]</scope>
    <source>
        <strain evidence="4 5">ICMP 19074</strain>
    </source>
</reference>
<dbReference type="Proteomes" id="UP000273140">
    <property type="component" value="Unassembled WGS sequence"/>
</dbReference>
<comment type="similarity">
    <text evidence="1 3">Belongs to the ArsC family.</text>
</comment>
<comment type="caution">
    <text evidence="4">The sequence shown here is derived from an EMBL/GenBank/DDBJ whole genome shotgun (WGS) entry which is preliminary data.</text>
</comment>
<dbReference type="Gene3D" id="3.40.30.10">
    <property type="entry name" value="Glutaredoxin"/>
    <property type="match status" value="1"/>
</dbReference>
<evidence type="ECO:0000313" key="4">
    <source>
        <dbReference type="EMBL" id="RMQ26530.1"/>
    </source>
</evidence>
<dbReference type="InterPro" id="IPR006660">
    <property type="entry name" value="Arsenate_reductase-like"/>
</dbReference>
<organism evidence="4 5">
    <name type="scientific">Pseudomonas syringae pv. actinidiae</name>
    <dbReference type="NCBI Taxonomy" id="103796"/>
    <lineage>
        <taxon>Bacteria</taxon>
        <taxon>Pseudomonadati</taxon>
        <taxon>Pseudomonadota</taxon>
        <taxon>Gammaproteobacteria</taxon>
        <taxon>Pseudomonadales</taxon>
        <taxon>Pseudomonadaceae</taxon>
        <taxon>Pseudomonas</taxon>
        <taxon>Pseudomonas syringae</taxon>
    </lineage>
</organism>
<accession>A0A3M4KB30</accession>
<dbReference type="PANTHER" id="PTHR30041">
    <property type="entry name" value="ARSENATE REDUCTASE"/>
    <property type="match status" value="1"/>
</dbReference>
<dbReference type="Pfam" id="PF03960">
    <property type="entry name" value="ArsC"/>
    <property type="match status" value="1"/>
</dbReference>
<dbReference type="NCBIfam" id="TIGR00014">
    <property type="entry name" value="arsC"/>
    <property type="match status" value="1"/>
</dbReference>
<dbReference type="PANTHER" id="PTHR30041:SF4">
    <property type="entry name" value="ARSENATE REDUCTASE"/>
    <property type="match status" value="1"/>
</dbReference>
<proteinExistence type="inferred from homology"/>
<dbReference type="InterPro" id="IPR006659">
    <property type="entry name" value="Arsenate_reductase"/>
</dbReference>
<evidence type="ECO:0000256" key="3">
    <source>
        <dbReference type="PROSITE-ProRule" id="PRU01282"/>
    </source>
</evidence>
<evidence type="ECO:0000256" key="1">
    <source>
        <dbReference type="ARBA" id="ARBA00007198"/>
    </source>
</evidence>
<dbReference type="SUPFAM" id="SSF52833">
    <property type="entry name" value="Thioredoxin-like"/>
    <property type="match status" value="1"/>
</dbReference>
<dbReference type="CDD" id="cd03034">
    <property type="entry name" value="ArsC_ArsC"/>
    <property type="match status" value="1"/>
</dbReference>
<dbReference type="GO" id="GO:0008794">
    <property type="term" value="F:arsenate reductase (glutaredoxin) activity"/>
    <property type="evidence" value="ECO:0007669"/>
    <property type="project" value="InterPro"/>
</dbReference>